<sequence>MITASYSNKLSASRVCLCCVCVTHGWRVMELCTAIKPSAEGAEPEVKQEAPPPPAVKQERRDDADDTAAPTADRAEPTTVKQECSDAAADGSEESCASSECSGEYLKEEPADTAGCDAELLMSMVRPCTVRLSRALVHEYCASTPRAAPRHDAREPGSATRTSPMRQKVHAQEQMLALTG</sequence>
<proteinExistence type="predicted"/>
<evidence type="ECO:0000313" key="1">
    <source>
        <dbReference type="EMBL" id="KAI8426668.1"/>
    </source>
</evidence>
<organism evidence="1 2">
    <name type="scientific">Choristoneura fumiferana</name>
    <name type="common">Spruce budworm moth</name>
    <name type="synonym">Archips fumiferana</name>
    <dbReference type="NCBI Taxonomy" id="7141"/>
    <lineage>
        <taxon>Eukaryota</taxon>
        <taxon>Metazoa</taxon>
        <taxon>Ecdysozoa</taxon>
        <taxon>Arthropoda</taxon>
        <taxon>Hexapoda</taxon>
        <taxon>Insecta</taxon>
        <taxon>Pterygota</taxon>
        <taxon>Neoptera</taxon>
        <taxon>Endopterygota</taxon>
        <taxon>Lepidoptera</taxon>
        <taxon>Glossata</taxon>
        <taxon>Ditrysia</taxon>
        <taxon>Tortricoidea</taxon>
        <taxon>Tortricidae</taxon>
        <taxon>Tortricinae</taxon>
        <taxon>Choristoneura</taxon>
    </lineage>
</organism>
<evidence type="ECO:0000313" key="2">
    <source>
        <dbReference type="Proteomes" id="UP001064048"/>
    </source>
</evidence>
<dbReference type="EMBL" id="CM046126">
    <property type="protein sequence ID" value="KAI8426668.1"/>
    <property type="molecule type" value="Genomic_DNA"/>
</dbReference>
<name>A0ACC0JR76_CHOFU</name>
<comment type="caution">
    <text evidence="1">The sequence shown here is derived from an EMBL/GenBank/DDBJ whole genome shotgun (WGS) entry which is preliminary data.</text>
</comment>
<accession>A0ACC0JR76</accession>
<keyword evidence="2" id="KW-1185">Reference proteome</keyword>
<dbReference type="Proteomes" id="UP001064048">
    <property type="component" value="Chromosome 26"/>
</dbReference>
<gene>
    <name evidence="1" type="ORF">MSG28_014386</name>
</gene>
<reference evidence="1 2" key="1">
    <citation type="journal article" date="2022" name="Genome Biol. Evol.">
        <title>The Spruce Budworm Genome: Reconstructing the Evolutionary History of Antifreeze Proteins.</title>
        <authorList>
            <person name="Beliveau C."/>
            <person name="Gagne P."/>
            <person name="Picq S."/>
            <person name="Vernygora O."/>
            <person name="Keeling C.I."/>
            <person name="Pinkney K."/>
            <person name="Doucet D."/>
            <person name="Wen F."/>
            <person name="Johnston J.S."/>
            <person name="Maaroufi H."/>
            <person name="Boyle B."/>
            <person name="Laroche J."/>
            <person name="Dewar K."/>
            <person name="Juretic N."/>
            <person name="Blackburn G."/>
            <person name="Nisole A."/>
            <person name="Brunet B."/>
            <person name="Brandao M."/>
            <person name="Lumley L."/>
            <person name="Duan J."/>
            <person name="Quan G."/>
            <person name="Lucarotti C.J."/>
            <person name="Roe A.D."/>
            <person name="Sperling F.A.H."/>
            <person name="Levesque R.C."/>
            <person name="Cusson M."/>
        </authorList>
    </citation>
    <scope>NUCLEOTIDE SEQUENCE [LARGE SCALE GENOMIC DNA]</scope>
    <source>
        <strain evidence="1">Glfc:IPQL:Cfum</strain>
    </source>
</reference>
<protein>
    <submittedName>
        <fullName evidence="1">Uncharacterized protein</fullName>
    </submittedName>
</protein>